<dbReference type="PANTHER" id="PTHR43022:SF1">
    <property type="entry name" value="PROTEIN SMF"/>
    <property type="match status" value="1"/>
</dbReference>
<dbReference type="Pfam" id="PF17782">
    <property type="entry name" value="WHD_DprA"/>
    <property type="match status" value="1"/>
</dbReference>
<dbReference type="InterPro" id="IPR041614">
    <property type="entry name" value="DprA_WH"/>
</dbReference>
<dbReference type="PANTHER" id="PTHR43022">
    <property type="entry name" value="PROTEIN SMF"/>
    <property type="match status" value="1"/>
</dbReference>
<comment type="similarity">
    <text evidence="1">Belongs to the DprA/Smf family.</text>
</comment>
<dbReference type="EMBL" id="CP140153">
    <property type="protein sequence ID" value="WQH16743.1"/>
    <property type="molecule type" value="Genomic_DNA"/>
</dbReference>
<dbReference type="RefSeq" id="WP_322521732.1">
    <property type="nucleotide sequence ID" value="NZ_CP140153.1"/>
</dbReference>
<feature type="domain" description="DprA winged helix" evidence="4">
    <location>
        <begin position="296"/>
        <end position="355"/>
    </location>
</feature>
<evidence type="ECO:0000313" key="6">
    <source>
        <dbReference type="Proteomes" id="UP001327459"/>
    </source>
</evidence>
<reference evidence="5 6" key="1">
    <citation type="submission" date="2023-11" db="EMBL/GenBank/DDBJ databases">
        <title>MicrobeMod: A computational toolkit for identifying prokaryotic methylation and restriction-modification with nanopore sequencing.</title>
        <authorList>
            <person name="Crits-Christoph A."/>
            <person name="Kang S.C."/>
            <person name="Lee H."/>
            <person name="Ostrov N."/>
        </authorList>
    </citation>
    <scope>NUCLEOTIDE SEQUENCE [LARGE SCALE GENOMIC DNA]</scope>
    <source>
        <strain evidence="5 6">ATCC 49870</strain>
    </source>
</reference>
<dbReference type="Proteomes" id="UP001327459">
    <property type="component" value="Chromosome"/>
</dbReference>
<evidence type="ECO:0000259" key="4">
    <source>
        <dbReference type="Pfam" id="PF17782"/>
    </source>
</evidence>
<organism evidence="5 6">
    <name type="scientific">Guyparkeria halophila</name>
    <dbReference type="NCBI Taxonomy" id="47960"/>
    <lineage>
        <taxon>Bacteria</taxon>
        <taxon>Pseudomonadati</taxon>
        <taxon>Pseudomonadota</taxon>
        <taxon>Gammaproteobacteria</taxon>
        <taxon>Chromatiales</taxon>
        <taxon>Thioalkalibacteraceae</taxon>
        <taxon>Guyparkeria</taxon>
    </lineage>
</organism>
<evidence type="ECO:0000259" key="3">
    <source>
        <dbReference type="Pfam" id="PF02481"/>
    </source>
</evidence>
<evidence type="ECO:0000256" key="1">
    <source>
        <dbReference type="ARBA" id="ARBA00006525"/>
    </source>
</evidence>
<feature type="compositionally biased region" description="Low complexity" evidence="2">
    <location>
        <begin position="284"/>
        <end position="293"/>
    </location>
</feature>
<gene>
    <name evidence="5" type="primary">dprA</name>
    <name evidence="5" type="ORF">SR882_02240</name>
</gene>
<sequence length="361" mass="37681">MGPKRLALLLAHFGTPRDALDSPRGEWRRAGLPEGVVQARPDAEKVAAITDWLAADATHHLVARGDPHFPAALDDLPDAPAALFVRGRLTALTEPQVAMVGSRTPTTGGRQNARAFARHLAGQGLVITSGLALGVDGEAHRGALEAEGITIAVLGSGIDRIYPPEHASLADEIVAGGGVILSEWLPGTEPRRGHFPRRNRLISGLASGVLVVEASVKSGSLITARLAGEQGRDVLAIPGSIHNPLARGCHRLIREGAKLVETGQDVLEELAPTLRRQLEATAAAMNPTATTATDEASEGATPARDPDQQRVLDLLGHDPQPADTLIEASGLTAGEVSSILLMLELAGDVSTLPGGLYVRTS</sequence>
<name>A0ABZ0YYF0_9GAMM</name>
<dbReference type="InterPro" id="IPR057666">
    <property type="entry name" value="DrpA_SLOG"/>
</dbReference>
<dbReference type="NCBIfam" id="TIGR00732">
    <property type="entry name" value="dprA"/>
    <property type="match status" value="1"/>
</dbReference>
<evidence type="ECO:0000313" key="5">
    <source>
        <dbReference type="EMBL" id="WQH16743.1"/>
    </source>
</evidence>
<dbReference type="Gene3D" id="3.40.50.450">
    <property type="match status" value="1"/>
</dbReference>
<keyword evidence="6" id="KW-1185">Reference proteome</keyword>
<dbReference type="Pfam" id="PF02481">
    <property type="entry name" value="DNA_processg_A"/>
    <property type="match status" value="1"/>
</dbReference>
<proteinExistence type="inferred from homology"/>
<dbReference type="InterPro" id="IPR036388">
    <property type="entry name" value="WH-like_DNA-bd_sf"/>
</dbReference>
<feature type="domain" description="Smf/DprA SLOG" evidence="3">
    <location>
        <begin position="61"/>
        <end position="270"/>
    </location>
</feature>
<feature type="region of interest" description="Disordered" evidence="2">
    <location>
        <begin position="284"/>
        <end position="305"/>
    </location>
</feature>
<dbReference type="InterPro" id="IPR003488">
    <property type="entry name" value="DprA"/>
</dbReference>
<protein>
    <submittedName>
        <fullName evidence="5">DNA-processing protein DprA</fullName>
    </submittedName>
</protein>
<evidence type="ECO:0000256" key="2">
    <source>
        <dbReference type="SAM" id="MobiDB-lite"/>
    </source>
</evidence>
<dbReference type="Gene3D" id="1.10.10.10">
    <property type="entry name" value="Winged helix-like DNA-binding domain superfamily/Winged helix DNA-binding domain"/>
    <property type="match status" value="1"/>
</dbReference>
<dbReference type="SUPFAM" id="SSF102405">
    <property type="entry name" value="MCP/YpsA-like"/>
    <property type="match status" value="1"/>
</dbReference>
<accession>A0ABZ0YYF0</accession>